<dbReference type="Gene3D" id="1.10.390.10">
    <property type="entry name" value="Neutral Protease Domain 2"/>
    <property type="match status" value="1"/>
</dbReference>
<organism evidence="1 2">
    <name type="scientific">Candidatus Enterovibrio altilux</name>
    <dbReference type="NCBI Taxonomy" id="1927128"/>
    <lineage>
        <taxon>Bacteria</taxon>
        <taxon>Pseudomonadati</taxon>
        <taxon>Pseudomonadota</taxon>
        <taxon>Gammaproteobacteria</taxon>
        <taxon>Vibrionales</taxon>
        <taxon>Vibrionaceae</taxon>
        <taxon>Enterovibrio</taxon>
    </lineage>
</organism>
<proteinExistence type="predicted"/>
<keyword evidence="1" id="KW-0614">Plasmid</keyword>
<name>A0A291BB20_9GAMM</name>
<accession>A0A291BB20</accession>
<dbReference type="AlphaFoldDB" id="A0A291BB20"/>
<keyword evidence="2" id="KW-1185">Reference proteome</keyword>
<evidence type="ECO:0000313" key="2">
    <source>
        <dbReference type="Proteomes" id="UP000218160"/>
    </source>
</evidence>
<dbReference type="Gene3D" id="2.40.160.50">
    <property type="entry name" value="membrane protein fhac: a member of the omp85/tpsb transporter family"/>
    <property type="match status" value="1"/>
</dbReference>
<dbReference type="EMBL" id="CP020662">
    <property type="protein sequence ID" value="ATF10192.1"/>
    <property type="molecule type" value="Genomic_DNA"/>
</dbReference>
<evidence type="ECO:0000313" key="1">
    <source>
        <dbReference type="EMBL" id="ATF10192.1"/>
    </source>
</evidence>
<reference evidence="2" key="1">
    <citation type="submission" date="2017-04" db="EMBL/GenBank/DDBJ databases">
        <title>Genome evolution of the luminous symbionts of deep sea anglerfish.</title>
        <authorList>
            <person name="Hendry T.A."/>
        </authorList>
    </citation>
    <scope>NUCLEOTIDE SEQUENCE [LARGE SCALE GENOMIC DNA]</scope>
    <source>
        <plasmid evidence="2">pcc2</plasmid>
    </source>
</reference>
<dbReference type="InterPro" id="IPR011042">
    <property type="entry name" value="6-blade_b-propeller_TolB-like"/>
</dbReference>
<gene>
    <name evidence="1" type="ORF">BTN50_1760</name>
</gene>
<geneLocation type="plasmid" evidence="2">
    <name>pcc2</name>
</geneLocation>
<dbReference type="SUPFAM" id="SSF82171">
    <property type="entry name" value="DPP6 N-terminal domain-like"/>
    <property type="match status" value="1"/>
</dbReference>
<dbReference type="InterPro" id="IPR027268">
    <property type="entry name" value="Peptidase_M4/M1_CTD_sf"/>
</dbReference>
<protein>
    <submittedName>
        <fullName evidence="1">WD40 repeat</fullName>
    </submittedName>
</protein>
<sequence length="913" mass="103892">MGLMMYFGMYTPTILAEEPVALNKGGHQWLMQQSQHFIVHFRSDWVQFAAHSLDIAEKVHQDLASQFSQMPTDKTHLILEDDEDSNNGNAIPIPSPHIHLSLHPPRNILNSEGNEKRLDSLIRHEYTHIVHMEFNDRAVTRARDIFGRQLLFFPHFLTPHFLREGLAIYIEKQGYYDSFFAMQMRMEVVSGQLADLSQVANQVVVDNSLLPAGIAYLYGAYFIDYLTKTYGEEAFQHFLTDYSGYLIPGFFLNRSARHAFGKDFFALWEEFRADLITQFSDQIAQSKEHSSGAQSLDSQPFSYLLANGESDQLLAWRNNYVDGGHLAMWDSEKNQWHYLSTINGLTSLDTHPQQGIVVSQKNQNQEEQKFNDLYRYVDGQWQSLTEQQRFTQVRWSLDGQSVFATRHKHGLPELWNVTLDGQQTRLWQGSFGWIIGDMALSPTGEIYASIQQPFSAWNIMRFEQKEQSWLAVTETSATEHQLSFIKEGELLFSADYNGHYQIYRMDLTSLQVEQLTNEVGGAFSPQWIASQGLIYQAYEHDGYHLRHIHAVTALNDVSLSSYATVNEASSAPISTTEKSEITEDSQLPTLTGQDWTSAWQSDDNQSLVIFEISGSDNLERHQYGIQAAWDTKNTLGSYQLDYAYEDLWQAILSREHEFNLNPLTNKEDRIVRQDNLTLKSDYSLHGIDDDLTFGVGTYWQKVSLIKSPQGTSSAQASDEWLAGTALQWDDKLGHYADLVWEQNVGGNYSGQKWQAQWMAHWNLPGSFSLSTHLAAGYADSKAKPFKLGGYEGDQIKLYGRHQLALSGYSYGAQVGQAYTTQSITLSHLIYRVNRNWDVWPIGFGAISGSVFINSGSSWNDNQRYQALTGVGAAVQIETIGFYFYQLPVIIGYNHGLDSQLGKDQVYIKLSAQF</sequence>
<dbReference type="Proteomes" id="UP000218160">
    <property type="component" value="Plasmid pCC2"/>
</dbReference>
<dbReference type="KEGG" id="elux:BTN50_1760"/>
<dbReference type="Gene3D" id="2.120.10.30">
    <property type="entry name" value="TolB, C-terminal domain"/>
    <property type="match status" value="1"/>
</dbReference>